<keyword evidence="6" id="KW-0812">Transmembrane</keyword>
<evidence type="ECO:0000259" key="7">
    <source>
        <dbReference type="PROSITE" id="PS51837"/>
    </source>
</evidence>
<gene>
    <name evidence="8" type="ORF">O9G_003803</name>
    <name evidence="9" type="ORF">ROZALSC1DRAFT_30760</name>
</gene>
<name>A0A075AR90_ROZAC</name>
<dbReference type="GO" id="GO:0008270">
    <property type="term" value="F:zinc ion binding"/>
    <property type="evidence" value="ECO:0007669"/>
    <property type="project" value="TreeGrafter"/>
</dbReference>
<evidence type="ECO:0000256" key="3">
    <source>
        <dbReference type="ARBA" id="ARBA00022723"/>
    </source>
</evidence>
<evidence type="ECO:0000256" key="6">
    <source>
        <dbReference type="SAM" id="Phobius"/>
    </source>
</evidence>
<evidence type="ECO:0000256" key="4">
    <source>
        <dbReference type="ARBA" id="ARBA00022833"/>
    </source>
</evidence>
<evidence type="ECO:0000256" key="5">
    <source>
        <dbReference type="ARBA" id="ARBA00023136"/>
    </source>
</evidence>
<dbReference type="InterPro" id="IPR006629">
    <property type="entry name" value="LITAF"/>
</dbReference>
<reference evidence="11" key="2">
    <citation type="journal article" date="2018" name="Nat. Microbiol.">
        <title>Leveraging single-cell genomics to expand the fungal tree of life.</title>
        <authorList>
            <person name="Ahrendt S.R."/>
            <person name="Quandt C.A."/>
            <person name="Ciobanu D."/>
            <person name="Clum A."/>
            <person name="Salamov A."/>
            <person name="Andreopoulos B."/>
            <person name="Cheng J.F."/>
            <person name="Woyke T."/>
            <person name="Pelin A."/>
            <person name="Henrissat B."/>
            <person name="Reynolds N.K."/>
            <person name="Benny G.L."/>
            <person name="Smith M.E."/>
            <person name="James T.Y."/>
            <person name="Grigoriev I.V."/>
        </authorList>
    </citation>
    <scope>NUCLEOTIDE SEQUENCE [LARGE SCALE GENOMIC DNA]</scope>
    <source>
        <strain evidence="11">CSF55</strain>
    </source>
</reference>
<reference evidence="8 10" key="1">
    <citation type="journal article" date="2013" name="Curr. Biol.">
        <title>Shared signatures of parasitism and phylogenomics unite Cryptomycota and microsporidia.</title>
        <authorList>
            <person name="James T.Y."/>
            <person name="Pelin A."/>
            <person name="Bonen L."/>
            <person name="Ahrendt S."/>
            <person name="Sain D."/>
            <person name="Corradi N."/>
            <person name="Stajich J.E."/>
        </authorList>
    </citation>
    <scope>NUCLEOTIDE SEQUENCE [LARGE SCALE GENOMIC DNA]</scope>
    <source>
        <strain evidence="8 10">CSF55</strain>
        <strain evidence="8 10">CSF55</strain>
    </source>
</reference>
<dbReference type="OrthoDB" id="5599753at2759"/>
<accession>A0A075AR90</accession>
<keyword evidence="5 6" id="KW-0472">Membrane</keyword>
<feature type="transmembrane region" description="Helical" evidence="6">
    <location>
        <begin position="70"/>
        <end position="91"/>
    </location>
</feature>
<dbReference type="Proteomes" id="UP000030755">
    <property type="component" value="Unassembled WGS sequence"/>
</dbReference>
<dbReference type="SMART" id="SM00714">
    <property type="entry name" value="LITAF"/>
    <property type="match status" value="1"/>
</dbReference>
<dbReference type="AlphaFoldDB" id="A0A075AR90"/>
<proteinExistence type="inferred from homology"/>
<evidence type="ECO:0000313" key="9">
    <source>
        <dbReference type="EMBL" id="RKP17428.1"/>
    </source>
</evidence>
<dbReference type="InterPro" id="IPR037519">
    <property type="entry name" value="LITAF_fam"/>
</dbReference>
<dbReference type="PANTHER" id="PTHR23292">
    <property type="entry name" value="LIPOPOLYSACCHARIDE-INDUCED TUMOR NECROSIS FACTOR-ALPHA FACTOR"/>
    <property type="match status" value="1"/>
</dbReference>
<dbReference type="HOGENOM" id="CLU_095549_3_0_1"/>
<evidence type="ECO:0000256" key="1">
    <source>
        <dbReference type="ARBA" id="ARBA00004170"/>
    </source>
</evidence>
<comment type="similarity">
    <text evidence="2">Belongs to the CDIP1/LITAF family.</text>
</comment>
<keyword evidence="4" id="KW-0862">Zinc</keyword>
<sequence>MKNPDLASAPPPPYQIYPEASIPPGPMQAVPIPIPQLHFDEFPPGPIQVVCPYCYATVMTEIEHQSGTCTYFWCIGLWVVTAICCCIPFLLNSCKDRAHKCPNCHKVLGMYYRQRDCC</sequence>
<keyword evidence="6" id="KW-1133">Transmembrane helix</keyword>
<dbReference type="Pfam" id="PF10601">
    <property type="entry name" value="zf-LITAF-like"/>
    <property type="match status" value="1"/>
</dbReference>
<evidence type="ECO:0000313" key="11">
    <source>
        <dbReference type="Proteomes" id="UP000281549"/>
    </source>
</evidence>
<dbReference type="EMBL" id="KE561122">
    <property type="protein sequence ID" value="EPZ32675.1"/>
    <property type="molecule type" value="Genomic_DNA"/>
</dbReference>
<keyword evidence="10" id="KW-1185">Reference proteome</keyword>
<reference evidence="9" key="3">
    <citation type="submission" date="2018-08" db="EMBL/GenBank/DDBJ databases">
        <title>Leveraging single-cell genomics to expand the Fungal Tree of Life.</title>
        <authorList>
            <consortium name="DOE Joint Genome Institute"/>
            <person name="Ahrendt S.R."/>
            <person name="Quandt C.A."/>
            <person name="Ciobanu D."/>
            <person name="Clum A."/>
            <person name="Salamov A."/>
            <person name="Andreopoulos B."/>
            <person name="Cheng J.-F."/>
            <person name="Woyke T."/>
            <person name="Pelin A."/>
            <person name="Henrissat B."/>
            <person name="Reynolds N."/>
            <person name="Benny G.L."/>
            <person name="Smith M.E."/>
            <person name="James T.Y."/>
            <person name="Grigoriev I.V."/>
        </authorList>
    </citation>
    <scope>NUCLEOTIDE SEQUENCE</scope>
    <source>
        <strain evidence="9">CSF55</strain>
    </source>
</reference>
<dbReference type="PROSITE" id="PS51837">
    <property type="entry name" value="LITAF"/>
    <property type="match status" value="1"/>
</dbReference>
<keyword evidence="3" id="KW-0479">Metal-binding</keyword>
<feature type="domain" description="LITAF" evidence="7">
    <location>
        <begin position="28"/>
        <end position="113"/>
    </location>
</feature>
<evidence type="ECO:0000256" key="2">
    <source>
        <dbReference type="ARBA" id="ARBA00005975"/>
    </source>
</evidence>
<dbReference type="GO" id="GO:0016020">
    <property type="term" value="C:membrane"/>
    <property type="evidence" value="ECO:0007669"/>
    <property type="project" value="UniProtKB-SubCell"/>
</dbReference>
<comment type="subcellular location">
    <subcellularLocation>
        <location evidence="1">Membrane</location>
        <topology evidence="1">Peripheral membrane protein</topology>
    </subcellularLocation>
</comment>
<evidence type="ECO:0000313" key="10">
    <source>
        <dbReference type="Proteomes" id="UP000030755"/>
    </source>
</evidence>
<dbReference type="STRING" id="988480.A0A075AR90"/>
<dbReference type="Proteomes" id="UP000281549">
    <property type="component" value="Unassembled WGS sequence"/>
</dbReference>
<organism evidence="8 10">
    <name type="scientific">Rozella allomycis (strain CSF55)</name>
    <dbReference type="NCBI Taxonomy" id="988480"/>
    <lineage>
        <taxon>Eukaryota</taxon>
        <taxon>Fungi</taxon>
        <taxon>Fungi incertae sedis</taxon>
        <taxon>Cryptomycota</taxon>
        <taxon>Cryptomycota incertae sedis</taxon>
        <taxon>Rozella</taxon>
    </lineage>
</organism>
<evidence type="ECO:0000313" key="8">
    <source>
        <dbReference type="EMBL" id="EPZ32675.1"/>
    </source>
</evidence>
<protein>
    <submittedName>
        <fullName evidence="8">LPS-induced tumor necrosis factor alpha factor domain-containing protein</fullName>
    </submittedName>
</protein>
<dbReference type="PANTHER" id="PTHR23292:SF6">
    <property type="entry name" value="FI16602P1-RELATED"/>
    <property type="match status" value="1"/>
</dbReference>
<dbReference type="EMBL" id="ML005845">
    <property type="protein sequence ID" value="RKP17428.1"/>
    <property type="molecule type" value="Genomic_DNA"/>
</dbReference>